<keyword evidence="3" id="KW-1185">Reference proteome</keyword>
<reference evidence="2 4" key="1">
    <citation type="journal article" date="2020" name="Stud. Mycol.">
        <title>101 Dothideomycetes genomes: a test case for predicting lifestyles and emergence of pathogens.</title>
        <authorList>
            <person name="Haridas S."/>
            <person name="Albert R."/>
            <person name="Binder M."/>
            <person name="Bloem J."/>
            <person name="Labutti K."/>
            <person name="Salamov A."/>
            <person name="Andreopoulos B."/>
            <person name="Baker S."/>
            <person name="Barry K."/>
            <person name="Bills G."/>
            <person name="Bluhm B."/>
            <person name="Cannon C."/>
            <person name="Castanera R."/>
            <person name="Culley D."/>
            <person name="Daum C."/>
            <person name="Ezra D."/>
            <person name="Gonzalez J."/>
            <person name="Henrissat B."/>
            <person name="Kuo A."/>
            <person name="Liang C."/>
            <person name="Lipzen A."/>
            <person name="Lutzoni F."/>
            <person name="Magnuson J."/>
            <person name="Mondo S."/>
            <person name="Nolan M."/>
            <person name="Ohm R."/>
            <person name="Pangilinan J."/>
            <person name="Park H.-J."/>
            <person name="Ramirez L."/>
            <person name="Alfaro M."/>
            <person name="Sun H."/>
            <person name="Tritt A."/>
            <person name="Yoshinaga Y."/>
            <person name="Zwiers L.-H."/>
            <person name="Turgeon B."/>
            <person name="Goodwin S."/>
            <person name="Spatafora J."/>
            <person name="Crous P."/>
            <person name="Grigoriev I."/>
        </authorList>
    </citation>
    <scope>NUCLEOTIDE SEQUENCE</scope>
    <source>
        <strain evidence="2 4">CBS 304.34</strain>
    </source>
</reference>
<evidence type="ECO:0000256" key="1">
    <source>
        <dbReference type="SAM" id="Phobius"/>
    </source>
</evidence>
<evidence type="ECO:0000313" key="2">
    <source>
        <dbReference type="EMBL" id="KAF2814111.1"/>
    </source>
</evidence>
<gene>
    <name evidence="2 4" type="ORF">BDZ99DRAFT_554385</name>
</gene>
<accession>A0A6A6YZ58</accession>
<keyword evidence="1" id="KW-1133">Transmembrane helix</keyword>
<name>A0A6A6YZ58_9PEZI</name>
<organism evidence="2">
    <name type="scientific">Mytilinidion resinicola</name>
    <dbReference type="NCBI Taxonomy" id="574789"/>
    <lineage>
        <taxon>Eukaryota</taxon>
        <taxon>Fungi</taxon>
        <taxon>Dikarya</taxon>
        <taxon>Ascomycota</taxon>
        <taxon>Pezizomycotina</taxon>
        <taxon>Dothideomycetes</taxon>
        <taxon>Pleosporomycetidae</taxon>
        <taxon>Mytilinidiales</taxon>
        <taxon>Mytilinidiaceae</taxon>
        <taxon>Mytilinidion</taxon>
    </lineage>
</organism>
<dbReference type="EMBL" id="MU003695">
    <property type="protein sequence ID" value="KAF2814111.1"/>
    <property type="molecule type" value="Genomic_DNA"/>
</dbReference>
<feature type="transmembrane region" description="Helical" evidence="1">
    <location>
        <begin position="16"/>
        <end position="33"/>
    </location>
</feature>
<reference evidence="4" key="3">
    <citation type="submission" date="2025-04" db="UniProtKB">
        <authorList>
            <consortium name="RefSeq"/>
        </authorList>
    </citation>
    <scope>IDENTIFICATION</scope>
    <source>
        <strain evidence="4">CBS 304.34</strain>
    </source>
</reference>
<proteinExistence type="predicted"/>
<dbReference type="OrthoDB" id="5043642at2759"/>
<dbReference type="RefSeq" id="XP_033581075.1">
    <property type="nucleotide sequence ID" value="XM_033727123.1"/>
</dbReference>
<protein>
    <submittedName>
        <fullName evidence="2 4">Uncharacterized protein</fullName>
    </submittedName>
</protein>
<dbReference type="GeneID" id="54468016"/>
<dbReference type="Proteomes" id="UP000504636">
    <property type="component" value="Unplaced"/>
</dbReference>
<evidence type="ECO:0000313" key="4">
    <source>
        <dbReference type="RefSeq" id="XP_033581075.1"/>
    </source>
</evidence>
<dbReference type="InterPro" id="IPR021848">
    <property type="entry name" value="HODM_asu-like"/>
</dbReference>
<sequence length="261" mass="29879">MLLVFQLFEGFEWPRGFPFVGIILAFIVFLFRLRHKQKNVKVLPKRPASAKRVGKYYGGDDIKRLDFSNVQPYKADFDIAEEEPITWWKDDYISDRIYTATMAIRNLAFDDWVVMDKNFAARMALKQQVIDKVGPDALDCREGGLEGCIELLGILTEYLPRRFPSVFKLSEDGSCIRNEVTKETHRVIAPYDNHPLYVAGRLVEDDLNILTPGPGGEYVLSAVLSAFPAGFHVREKMGKPMTEIHKTVPTYKEKLQKAMNK</sequence>
<keyword evidence="1" id="KW-0812">Transmembrane</keyword>
<keyword evidence="1" id="KW-0472">Membrane</keyword>
<reference evidence="4" key="2">
    <citation type="submission" date="2020-04" db="EMBL/GenBank/DDBJ databases">
        <authorList>
            <consortium name="NCBI Genome Project"/>
        </authorList>
    </citation>
    <scope>NUCLEOTIDE SEQUENCE</scope>
    <source>
        <strain evidence="4">CBS 304.34</strain>
    </source>
</reference>
<dbReference type="Pfam" id="PF11927">
    <property type="entry name" value="HODM_asu-like"/>
    <property type="match status" value="1"/>
</dbReference>
<dbReference type="AlphaFoldDB" id="A0A6A6YZ58"/>
<evidence type="ECO:0000313" key="3">
    <source>
        <dbReference type="Proteomes" id="UP000504636"/>
    </source>
</evidence>